<dbReference type="PROSITE" id="PS51352">
    <property type="entry name" value="THIOREDOXIN_2"/>
    <property type="match status" value="1"/>
</dbReference>
<reference evidence="2 3" key="1">
    <citation type="submission" date="2015-04" db="EMBL/GenBank/DDBJ databases">
        <title>Whole genome shotgun sequence of Flavihumibacter petaseus NBRC 106054.</title>
        <authorList>
            <person name="Miyazawa S."/>
            <person name="Hosoyama A."/>
            <person name="Hashimoto M."/>
            <person name="Noguchi M."/>
            <person name="Tsuchikane K."/>
            <person name="Ohji S."/>
            <person name="Yamazoe A."/>
            <person name="Ichikawa N."/>
            <person name="Kimura A."/>
            <person name="Fujita N."/>
        </authorList>
    </citation>
    <scope>NUCLEOTIDE SEQUENCE [LARGE SCALE GENOMIC DNA]</scope>
    <source>
        <strain evidence="2 3">NBRC 106054</strain>
    </source>
</reference>
<proteinExistence type="predicted"/>
<organism evidence="2 3">
    <name type="scientific">Flavihumibacter petaseus NBRC 106054</name>
    <dbReference type="NCBI Taxonomy" id="1220578"/>
    <lineage>
        <taxon>Bacteria</taxon>
        <taxon>Pseudomonadati</taxon>
        <taxon>Bacteroidota</taxon>
        <taxon>Chitinophagia</taxon>
        <taxon>Chitinophagales</taxon>
        <taxon>Chitinophagaceae</taxon>
        <taxon>Flavihumibacter</taxon>
    </lineage>
</organism>
<comment type="caution">
    <text evidence="2">The sequence shown here is derived from an EMBL/GenBank/DDBJ whole genome shotgun (WGS) entry which is preliminary data.</text>
</comment>
<gene>
    <name evidence="2" type="ORF">FPE01S_03_04050</name>
</gene>
<dbReference type="InterPro" id="IPR050553">
    <property type="entry name" value="Thioredoxin_ResA/DsbE_sf"/>
</dbReference>
<protein>
    <submittedName>
        <fullName evidence="2">Putative thiol-disulfide oxidoreductase</fullName>
    </submittedName>
</protein>
<dbReference type="InterPro" id="IPR000866">
    <property type="entry name" value="AhpC/TSA"/>
</dbReference>
<dbReference type="SUPFAM" id="SSF52833">
    <property type="entry name" value="Thioredoxin-like"/>
    <property type="match status" value="1"/>
</dbReference>
<dbReference type="PANTHER" id="PTHR42852:SF13">
    <property type="entry name" value="PROTEIN DIPZ"/>
    <property type="match status" value="1"/>
</dbReference>
<evidence type="ECO:0000259" key="1">
    <source>
        <dbReference type="PROSITE" id="PS51352"/>
    </source>
</evidence>
<dbReference type="CDD" id="cd02966">
    <property type="entry name" value="TlpA_like_family"/>
    <property type="match status" value="1"/>
</dbReference>
<dbReference type="Pfam" id="PF00578">
    <property type="entry name" value="AhpC-TSA"/>
    <property type="match status" value="1"/>
</dbReference>
<feature type="domain" description="Thioredoxin" evidence="1">
    <location>
        <begin position="1"/>
        <end position="146"/>
    </location>
</feature>
<dbReference type="STRING" id="1220578.FPE01S_03_04050"/>
<evidence type="ECO:0000313" key="3">
    <source>
        <dbReference type="Proteomes" id="UP000033121"/>
    </source>
</evidence>
<accession>A0A0E9N330</accession>
<dbReference type="InterPro" id="IPR013766">
    <property type="entry name" value="Thioredoxin_domain"/>
</dbReference>
<keyword evidence="3" id="KW-1185">Reference proteome</keyword>
<dbReference type="InterPro" id="IPR036249">
    <property type="entry name" value="Thioredoxin-like_sf"/>
</dbReference>
<evidence type="ECO:0000313" key="2">
    <source>
        <dbReference type="EMBL" id="GAO44367.1"/>
    </source>
</evidence>
<dbReference type="EMBL" id="BBWV01000003">
    <property type="protein sequence ID" value="GAO44367.1"/>
    <property type="molecule type" value="Genomic_DNA"/>
</dbReference>
<sequence>MHTGNGQTVKKISINELENYIKQSRKPLVINFWATFCKPCLEEIPLMLELARTSPNVELIMVSLDMADYYPDKLEKFVSQQQFQPAVQYWLNETNADFFCPKVDSAWQGSLPATLFINPQKQYRQFVDKPMRQEEIRLSFLSLDATAN</sequence>
<dbReference type="GO" id="GO:0016209">
    <property type="term" value="F:antioxidant activity"/>
    <property type="evidence" value="ECO:0007669"/>
    <property type="project" value="InterPro"/>
</dbReference>
<dbReference type="PANTHER" id="PTHR42852">
    <property type="entry name" value="THIOL:DISULFIDE INTERCHANGE PROTEIN DSBE"/>
    <property type="match status" value="1"/>
</dbReference>
<dbReference type="Gene3D" id="3.40.30.10">
    <property type="entry name" value="Glutaredoxin"/>
    <property type="match status" value="1"/>
</dbReference>
<dbReference type="AlphaFoldDB" id="A0A0E9N330"/>
<name>A0A0E9N330_9BACT</name>
<dbReference type="RefSeq" id="WP_046370305.1">
    <property type="nucleotide sequence ID" value="NZ_BBWV01000003.1"/>
</dbReference>
<dbReference type="GO" id="GO:0016491">
    <property type="term" value="F:oxidoreductase activity"/>
    <property type="evidence" value="ECO:0007669"/>
    <property type="project" value="InterPro"/>
</dbReference>
<dbReference type="Proteomes" id="UP000033121">
    <property type="component" value="Unassembled WGS sequence"/>
</dbReference>